<dbReference type="CDD" id="cd11962">
    <property type="entry name" value="SH3_Abp1_fungi_C1"/>
    <property type="match status" value="1"/>
</dbReference>
<sequence length="779" mass="83023">MSALNLSQEGPAINRSVKSIASFSVPSGKSQSYASWVLLYVQAPLQNAFSSGPQKDSILKVQSTGEGDLEELFEDFNDGRVQFALARVKDPNTQLGKNVFFAWCGDGVPERVKGNYGGYKSAVAKLFEGYHVEITARDSSTLNVDEIMKKVATASGSNYSAATSGGPAVPSGKPSAPPKPAWKPGQAYTPTRQFGTPAAPRGRPVAPAKPTKVDADGWGEDAPQVSRSQLEKVESAYKPTKVNMKELMSQPTSTTGGGGFERPEPVRGAYQPVGTVDIAALRAQGDKRYDSRPEVVRGAYQPVGKVDIAELRAQGDKKFDSRPEVIKGAYEPVGKVDIAAIKAAAKPPREPAPSSSQSYDEEAPRSLADRSAAFNKPTPPSSSAARLTSLPKPTPAKKFTTPAAFGTKPNLPSQYGIGPANTTSAPVGSASKDFASAGGKTPAQIWQEKKNRERGLSETAPSPPVATRPTYEPEPEPEPEPEEEEPRGVSVSSLSDRFKGMPMPGMAAPPPAPMATKPTPSYEEEEEEEEPPQPAARFVPPPPAQVQQRSPTPSPPRSPARIAMPVARGAVPPAPPRERTPSPEPEPEPHPIAPAIAAGVGLAAVTAGVAATAAAAHSGGVTLTGRRAKILYDYEKAEENEIDLVEGHVVGMIEMVDDDWWQGTNEQGETGLFPSNYVEPIMDDEDDEEEPEPEHHQPPPPPPVAHEPEPEPEAPMAAGSGGGHTAKASYDYEAAEENELSFPEGATITDIEFPDEDWWFGRYNGHEGLFPANYVELNH</sequence>
<feature type="domain" description="SH3" evidence="4">
    <location>
        <begin position="721"/>
        <end position="779"/>
    </location>
</feature>
<dbReference type="Pfam" id="PF14604">
    <property type="entry name" value="SH3_9"/>
    <property type="match status" value="1"/>
</dbReference>
<feature type="region of interest" description="Disordered" evidence="3">
    <location>
        <begin position="662"/>
        <end position="746"/>
    </location>
</feature>
<evidence type="ECO:0000313" key="7">
    <source>
        <dbReference type="Proteomes" id="UP001365542"/>
    </source>
</evidence>
<dbReference type="PRINTS" id="PR01217">
    <property type="entry name" value="PRICHEXTENSN"/>
</dbReference>
<name>A0AAV9X1Z7_9PEZI</name>
<dbReference type="PANTHER" id="PTHR10829">
    <property type="entry name" value="CORTACTIN AND DREBRIN"/>
    <property type="match status" value="1"/>
</dbReference>
<evidence type="ECO:0000256" key="2">
    <source>
        <dbReference type="PROSITE-ProRule" id="PRU00192"/>
    </source>
</evidence>
<dbReference type="InterPro" id="IPR001452">
    <property type="entry name" value="SH3_domain"/>
</dbReference>
<dbReference type="Proteomes" id="UP001365542">
    <property type="component" value="Unassembled WGS sequence"/>
</dbReference>
<dbReference type="InterPro" id="IPR029006">
    <property type="entry name" value="ADF-H/Gelsolin-like_dom_sf"/>
</dbReference>
<feature type="domain" description="ADF-H" evidence="5">
    <location>
        <begin position="5"/>
        <end position="152"/>
    </location>
</feature>
<dbReference type="InterPro" id="IPR035718">
    <property type="entry name" value="Abp1_fungi_SH3_C2"/>
</dbReference>
<feature type="compositionally biased region" description="Basic and acidic residues" evidence="3">
    <location>
        <begin position="447"/>
        <end position="456"/>
    </location>
</feature>
<dbReference type="AlphaFoldDB" id="A0AAV9X1Z7"/>
<dbReference type="InterPro" id="IPR035719">
    <property type="entry name" value="Abp1_fungi_SH3_C1"/>
</dbReference>
<reference evidence="6 7" key="1">
    <citation type="submission" date="2019-10" db="EMBL/GenBank/DDBJ databases">
        <authorList>
            <person name="Palmer J.M."/>
        </authorList>
    </citation>
    <scope>NUCLEOTIDE SEQUENCE [LARGE SCALE GENOMIC DNA]</scope>
    <source>
        <strain evidence="6 7">TWF694</strain>
    </source>
</reference>
<keyword evidence="1 2" id="KW-0728">SH3 domain</keyword>
<dbReference type="Gene3D" id="2.30.30.40">
    <property type="entry name" value="SH3 Domains"/>
    <property type="match status" value="2"/>
</dbReference>
<feature type="compositionally biased region" description="Low complexity" evidence="3">
    <location>
        <begin position="559"/>
        <end position="571"/>
    </location>
</feature>
<dbReference type="CDD" id="cd11961">
    <property type="entry name" value="SH3_Abp1_fungi_C2"/>
    <property type="match status" value="1"/>
</dbReference>
<evidence type="ECO:0000256" key="1">
    <source>
        <dbReference type="ARBA" id="ARBA00022443"/>
    </source>
</evidence>
<dbReference type="EMBL" id="JAVHJO010000012">
    <property type="protein sequence ID" value="KAK6531950.1"/>
    <property type="molecule type" value="Genomic_DNA"/>
</dbReference>
<dbReference type="GO" id="GO:0030864">
    <property type="term" value="C:cortical actin cytoskeleton"/>
    <property type="evidence" value="ECO:0007669"/>
    <property type="project" value="TreeGrafter"/>
</dbReference>
<gene>
    <name evidence="6" type="ORF">TWF694_003114</name>
</gene>
<evidence type="ECO:0008006" key="8">
    <source>
        <dbReference type="Google" id="ProtNLM"/>
    </source>
</evidence>
<evidence type="ECO:0000256" key="3">
    <source>
        <dbReference type="SAM" id="MobiDB-lite"/>
    </source>
</evidence>
<feature type="compositionally biased region" description="Acidic residues" evidence="3">
    <location>
        <begin position="473"/>
        <end position="485"/>
    </location>
</feature>
<keyword evidence="7" id="KW-1185">Reference proteome</keyword>
<dbReference type="PROSITE" id="PS51263">
    <property type="entry name" value="ADF_H"/>
    <property type="match status" value="1"/>
</dbReference>
<dbReference type="Pfam" id="PF00018">
    <property type="entry name" value="SH3_1"/>
    <property type="match status" value="1"/>
</dbReference>
<dbReference type="FunFam" id="2.30.30.40:FF:000242">
    <property type="entry name" value="Actin binding protein"/>
    <property type="match status" value="1"/>
</dbReference>
<dbReference type="GO" id="GO:0030833">
    <property type="term" value="P:regulation of actin filament polymerization"/>
    <property type="evidence" value="ECO:0007669"/>
    <property type="project" value="TreeGrafter"/>
</dbReference>
<proteinExistence type="predicted"/>
<dbReference type="SMART" id="SM00326">
    <property type="entry name" value="SH3"/>
    <property type="match status" value="2"/>
</dbReference>
<organism evidence="6 7">
    <name type="scientific">Orbilia ellipsospora</name>
    <dbReference type="NCBI Taxonomy" id="2528407"/>
    <lineage>
        <taxon>Eukaryota</taxon>
        <taxon>Fungi</taxon>
        <taxon>Dikarya</taxon>
        <taxon>Ascomycota</taxon>
        <taxon>Pezizomycotina</taxon>
        <taxon>Orbiliomycetes</taxon>
        <taxon>Orbiliales</taxon>
        <taxon>Orbiliaceae</taxon>
        <taxon>Orbilia</taxon>
    </lineage>
</organism>
<protein>
    <recommendedName>
        <fullName evidence="8">Actin binding protein</fullName>
    </recommendedName>
</protein>
<feature type="compositionally biased region" description="Acidic residues" evidence="3">
    <location>
        <begin position="681"/>
        <end position="692"/>
    </location>
</feature>
<dbReference type="InterPro" id="IPR002108">
    <property type="entry name" value="ADF-H"/>
</dbReference>
<dbReference type="GO" id="GO:0030427">
    <property type="term" value="C:site of polarized growth"/>
    <property type="evidence" value="ECO:0007669"/>
    <property type="project" value="TreeGrafter"/>
</dbReference>
<dbReference type="Gene3D" id="3.40.20.10">
    <property type="entry name" value="Severin"/>
    <property type="match status" value="1"/>
</dbReference>
<feature type="domain" description="SH3" evidence="4">
    <location>
        <begin position="623"/>
        <end position="683"/>
    </location>
</feature>
<dbReference type="GO" id="GO:0051015">
    <property type="term" value="F:actin filament binding"/>
    <property type="evidence" value="ECO:0007669"/>
    <property type="project" value="TreeGrafter"/>
</dbReference>
<dbReference type="PANTHER" id="PTHR10829:SF25">
    <property type="entry name" value="DREBRIN-LIKE PROTEIN"/>
    <property type="match status" value="1"/>
</dbReference>
<feature type="compositionally biased region" description="Low complexity" evidence="3">
    <location>
        <begin position="197"/>
        <end position="210"/>
    </location>
</feature>
<dbReference type="PROSITE" id="PS50002">
    <property type="entry name" value="SH3"/>
    <property type="match status" value="2"/>
</dbReference>
<feature type="compositionally biased region" description="Acidic residues" evidence="3">
    <location>
        <begin position="522"/>
        <end position="531"/>
    </location>
</feature>
<dbReference type="SUPFAM" id="SSF50044">
    <property type="entry name" value="SH3-domain"/>
    <property type="match status" value="2"/>
</dbReference>
<feature type="region of interest" description="Disordered" evidence="3">
    <location>
        <begin position="156"/>
        <end position="230"/>
    </location>
</feature>
<evidence type="ECO:0000313" key="6">
    <source>
        <dbReference type="EMBL" id="KAK6531950.1"/>
    </source>
</evidence>
<feature type="compositionally biased region" description="Low complexity" evidence="3">
    <location>
        <begin position="164"/>
        <end position="174"/>
    </location>
</feature>
<dbReference type="Pfam" id="PF00241">
    <property type="entry name" value="Cofilin_ADF"/>
    <property type="match status" value="1"/>
</dbReference>
<dbReference type="SUPFAM" id="SSF55753">
    <property type="entry name" value="Actin depolymerizing proteins"/>
    <property type="match status" value="1"/>
</dbReference>
<feature type="region of interest" description="Disordered" evidence="3">
    <location>
        <begin position="344"/>
        <end position="593"/>
    </location>
</feature>
<evidence type="ECO:0000259" key="5">
    <source>
        <dbReference type="PROSITE" id="PS51263"/>
    </source>
</evidence>
<comment type="caution">
    <text evidence="6">The sequence shown here is derived from an EMBL/GenBank/DDBJ whole genome shotgun (WGS) entry which is preliminary data.</text>
</comment>
<accession>A0AAV9X1Z7</accession>
<dbReference type="InterPro" id="IPR036028">
    <property type="entry name" value="SH3-like_dom_sf"/>
</dbReference>
<evidence type="ECO:0000259" key="4">
    <source>
        <dbReference type="PROSITE" id="PS50002"/>
    </source>
</evidence>
<feature type="compositionally biased region" description="Low complexity" evidence="3">
    <location>
        <begin position="396"/>
        <end position="405"/>
    </location>
</feature>
<dbReference type="GO" id="GO:0005884">
    <property type="term" value="C:actin filament"/>
    <property type="evidence" value="ECO:0007669"/>
    <property type="project" value="TreeGrafter"/>
</dbReference>
<dbReference type="SMART" id="SM00102">
    <property type="entry name" value="ADF"/>
    <property type="match status" value="1"/>
</dbReference>
<dbReference type="PRINTS" id="PR00452">
    <property type="entry name" value="SH3DOMAIN"/>
</dbReference>